<dbReference type="EMBL" id="JBDIVE010000001">
    <property type="protein sequence ID" value="MEN3067402.1"/>
    <property type="molecule type" value="Genomic_DNA"/>
</dbReference>
<dbReference type="InterPro" id="IPR016181">
    <property type="entry name" value="Acyl_CoA_acyltransferase"/>
</dbReference>
<evidence type="ECO:0000313" key="3">
    <source>
        <dbReference type="Proteomes" id="UP001410394"/>
    </source>
</evidence>
<gene>
    <name evidence="2" type="ORF">ABDB84_02855</name>
</gene>
<feature type="domain" description="N-acetyltransferase" evidence="1">
    <location>
        <begin position="12"/>
        <end position="151"/>
    </location>
</feature>
<dbReference type="InterPro" id="IPR000182">
    <property type="entry name" value="GNAT_dom"/>
</dbReference>
<dbReference type="SUPFAM" id="SSF55729">
    <property type="entry name" value="Acyl-CoA N-acyltransferases (Nat)"/>
    <property type="match status" value="1"/>
</dbReference>
<keyword evidence="3" id="KW-1185">Reference proteome</keyword>
<keyword evidence="2" id="KW-0808">Transferase</keyword>
<proteinExistence type="predicted"/>
<dbReference type="RefSeq" id="WP_345918168.1">
    <property type="nucleotide sequence ID" value="NZ_JBDIVE010000001.1"/>
</dbReference>
<organism evidence="2 3">
    <name type="scientific">Uliginosibacterium sediminicola</name>
    <dbReference type="NCBI Taxonomy" id="2024550"/>
    <lineage>
        <taxon>Bacteria</taxon>
        <taxon>Pseudomonadati</taxon>
        <taxon>Pseudomonadota</taxon>
        <taxon>Betaproteobacteria</taxon>
        <taxon>Rhodocyclales</taxon>
        <taxon>Zoogloeaceae</taxon>
        <taxon>Uliginosibacterium</taxon>
    </lineage>
</organism>
<comment type="caution">
    <text evidence="2">The sequence shown here is derived from an EMBL/GenBank/DDBJ whole genome shotgun (WGS) entry which is preliminary data.</text>
</comment>
<dbReference type="PANTHER" id="PTHR43610:SF1">
    <property type="entry name" value="N-ACETYLTRANSFERASE DOMAIN-CONTAINING PROTEIN"/>
    <property type="match status" value="1"/>
</dbReference>
<accession>A0ABU9YUM6</accession>
<dbReference type="Gene3D" id="3.40.630.30">
    <property type="match status" value="1"/>
</dbReference>
<dbReference type="EC" id="2.-.-.-" evidence="2"/>
<evidence type="ECO:0000313" key="2">
    <source>
        <dbReference type="EMBL" id="MEN3067402.1"/>
    </source>
</evidence>
<protein>
    <submittedName>
        <fullName evidence="2">GNAT family protein</fullName>
        <ecNumber evidence="2">2.-.-.-</ecNumber>
    </submittedName>
</protein>
<evidence type="ECO:0000259" key="1">
    <source>
        <dbReference type="Pfam" id="PF13302"/>
    </source>
</evidence>
<reference evidence="2 3" key="1">
    <citation type="journal article" date="2018" name="Int. J. Syst. Evol. Microbiol.">
        <title>Uliginosibacterium sediminicola sp. nov., isolated from freshwater sediment.</title>
        <authorList>
            <person name="Hwang W.M."/>
            <person name="Kim S.M."/>
            <person name="Kang K."/>
            <person name="Ahn T.Y."/>
        </authorList>
    </citation>
    <scope>NUCLEOTIDE SEQUENCE [LARGE SCALE GENOMIC DNA]</scope>
    <source>
        <strain evidence="2 3">M1-21</strain>
    </source>
</reference>
<dbReference type="GO" id="GO:0016740">
    <property type="term" value="F:transferase activity"/>
    <property type="evidence" value="ECO:0007669"/>
    <property type="project" value="UniProtKB-KW"/>
</dbReference>
<dbReference type="Proteomes" id="UP001410394">
    <property type="component" value="Unassembled WGS sequence"/>
</dbReference>
<dbReference type="Pfam" id="PF13302">
    <property type="entry name" value="Acetyltransf_3"/>
    <property type="match status" value="1"/>
</dbReference>
<dbReference type="PANTHER" id="PTHR43610">
    <property type="entry name" value="BLL6696 PROTEIN"/>
    <property type="match status" value="1"/>
</dbReference>
<sequence>MMSECVALIGARVALQPMQREHLAGMIAAVDDGALWQSRLTPIATPQAMPDYIERALTGYQAGHMQPFVTTLLQSGEIVGSTRFWRIEPSNRKCEIGHTWIARSWQGSFVNPEAKYLMLRYAFEHQQRLRVQFQTDALNAQSRAALRKLGAVEEGIARNERIMPDGRVRDSVQFSIIAAEWPALRLQLEARLSALGIVPQLRIEPRSS</sequence>
<name>A0ABU9YUM6_9RHOO</name>